<dbReference type="AlphaFoldDB" id="A0A5C6FFV7"/>
<name>A0A5C6FFV7_9PLAN</name>
<reference evidence="1 2" key="1">
    <citation type="submission" date="2019-02" db="EMBL/GenBank/DDBJ databases">
        <title>Deep-cultivation of Planctomycetes and their phenomic and genomic characterization uncovers novel biology.</title>
        <authorList>
            <person name="Wiegand S."/>
            <person name="Jogler M."/>
            <person name="Boedeker C."/>
            <person name="Pinto D."/>
            <person name="Vollmers J."/>
            <person name="Rivas-Marin E."/>
            <person name="Kohn T."/>
            <person name="Peeters S.H."/>
            <person name="Heuer A."/>
            <person name="Rast P."/>
            <person name="Oberbeckmann S."/>
            <person name="Bunk B."/>
            <person name="Jeske O."/>
            <person name="Meyerdierks A."/>
            <person name="Storesund J.E."/>
            <person name="Kallscheuer N."/>
            <person name="Luecker S."/>
            <person name="Lage O.M."/>
            <person name="Pohl T."/>
            <person name="Merkel B.J."/>
            <person name="Hornburger P."/>
            <person name="Mueller R.-W."/>
            <person name="Bruemmer F."/>
            <person name="Labrenz M."/>
            <person name="Spormann A.M."/>
            <person name="Op Den Camp H."/>
            <person name="Overmann J."/>
            <person name="Amann R."/>
            <person name="Jetten M.S.M."/>
            <person name="Mascher T."/>
            <person name="Medema M.H."/>
            <person name="Devos D.P."/>
            <person name="Kaster A.-K."/>
            <person name="Ovreas L."/>
            <person name="Rohde M."/>
            <person name="Galperin M.Y."/>
            <person name="Jogler C."/>
        </authorList>
    </citation>
    <scope>NUCLEOTIDE SEQUENCE [LARGE SCALE GENOMIC DNA]</scope>
    <source>
        <strain evidence="1 2">V7</strain>
    </source>
</reference>
<comment type="caution">
    <text evidence="1">The sequence shown here is derived from an EMBL/GenBank/DDBJ whole genome shotgun (WGS) entry which is preliminary data.</text>
</comment>
<dbReference type="EMBL" id="SJPZ01000004">
    <property type="protein sequence ID" value="TWU59672.1"/>
    <property type="molecule type" value="Genomic_DNA"/>
</dbReference>
<accession>A0A5C6FFV7</accession>
<sequence length="55" mass="6370">MTWAAVLRHCGVRSQRYHVRLSAICGPNRKIHPPTQWEGEVMRARPLRRHGLQGV</sequence>
<evidence type="ECO:0000313" key="1">
    <source>
        <dbReference type="EMBL" id="TWU59672.1"/>
    </source>
</evidence>
<proteinExistence type="predicted"/>
<organism evidence="1 2">
    <name type="scientific">Crateriforma conspicua</name>
    <dbReference type="NCBI Taxonomy" id="2527996"/>
    <lineage>
        <taxon>Bacteria</taxon>
        <taxon>Pseudomonadati</taxon>
        <taxon>Planctomycetota</taxon>
        <taxon>Planctomycetia</taxon>
        <taxon>Planctomycetales</taxon>
        <taxon>Planctomycetaceae</taxon>
        <taxon>Crateriforma</taxon>
    </lineage>
</organism>
<dbReference type="Proteomes" id="UP000316476">
    <property type="component" value="Unassembled WGS sequence"/>
</dbReference>
<evidence type="ECO:0000313" key="2">
    <source>
        <dbReference type="Proteomes" id="UP000316476"/>
    </source>
</evidence>
<gene>
    <name evidence="1" type="ORF">V7x_54460</name>
</gene>
<protein>
    <submittedName>
        <fullName evidence="1">Uncharacterized protein</fullName>
    </submittedName>
</protein>